<dbReference type="OrthoDB" id="7486712at2759"/>
<comment type="caution">
    <text evidence="7">The sequence shown here is derived from an EMBL/GenBank/DDBJ whole genome shotgun (WGS) entry which is preliminary data.</text>
</comment>
<evidence type="ECO:0000256" key="4">
    <source>
        <dbReference type="RuleBase" id="RU004378"/>
    </source>
</evidence>
<dbReference type="GO" id="GO:0005213">
    <property type="term" value="F:structural constituent of egg chorion"/>
    <property type="evidence" value="ECO:0007669"/>
    <property type="project" value="InterPro"/>
</dbReference>
<dbReference type="AlphaFoldDB" id="A0A8S1AAB5"/>
<feature type="signal peptide" evidence="6">
    <location>
        <begin position="1"/>
        <end position="21"/>
    </location>
</feature>
<keyword evidence="3" id="KW-0677">Repeat</keyword>
<sequence>MKTFAILFVCIQACLVQNVFGQCLGRIGGFGAGIGPLGYGAELGLGAYGYGAELAYPAGGCGLGPYGYGAELGAIAPYGGIGEGNVAVAGELPVNVFGQCLGRIGGLGAGIGPLGYGAELGYPASGLGLGAYGYGSELGYPASGLGLEPAVANIIFETASTTYLIHLKHVRQGNPRHLHSGTPDSGESLSSSPAQQWGL</sequence>
<evidence type="ECO:0000256" key="6">
    <source>
        <dbReference type="SAM" id="SignalP"/>
    </source>
</evidence>
<comment type="function">
    <text evidence="1">This protein is one of many from the eggshell of the gypsy moth.</text>
</comment>
<evidence type="ECO:0000256" key="1">
    <source>
        <dbReference type="ARBA" id="ARBA00002085"/>
    </source>
</evidence>
<evidence type="ECO:0000256" key="5">
    <source>
        <dbReference type="SAM" id="MobiDB-lite"/>
    </source>
</evidence>
<evidence type="ECO:0000256" key="3">
    <source>
        <dbReference type="ARBA" id="ARBA00022737"/>
    </source>
</evidence>
<feature type="region of interest" description="Disordered" evidence="5">
    <location>
        <begin position="174"/>
        <end position="199"/>
    </location>
</feature>
<keyword evidence="6" id="KW-0732">Signal</keyword>
<feature type="compositionally biased region" description="Polar residues" evidence="5">
    <location>
        <begin position="182"/>
        <end position="199"/>
    </location>
</feature>
<dbReference type="Pfam" id="PF01723">
    <property type="entry name" value="Chorion_1"/>
    <property type="match status" value="1"/>
</dbReference>
<keyword evidence="8" id="KW-1185">Reference proteome</keyword>
<gene>
    <name evidence="7" type="ORF">APLA_LOCUS8783</name>
</gene>
<dbReference type="InterPro" id="IPR002635">
    <property type="entry name" value="Chorion"/>
</dbReference>
<dbReference type="GO" id="GO:0007304">
    <property type="term" value="P:chorion-containing eggshell formation"/>
    <property type="evidence" value="ECO:0007669"/>
    <property type="project" value="InterPro"/>
</dbReference>
<organism evidence="7 8">
    <name type="scientific">Arctia plantaginis</name>
    <name type="common">Wood tiger moth</name>
    <name type="synonym">Phalaena plantaginis</name>
    <dbReference type="NCBI Taxonomy" id="874455"/>
    <lineage>
        <taxon>Eukaryota</taxon>
        <taxon>Metazoa</taxon>
        <taxon>Ecdysozoa</taxon>
        <taxon>Arthropoda</taxon>
        <taxon>Hexapoda</taxon>
        <taxon>Insecta</taxon>
        <taxon>Pterygota</taxon>
        <taxon>Neoptera</taxon>
        <taxon>Endopterygota</taxon>
        <taxon>Lepidoptera</taxon>
        <taxon>Glossata</taxon>
        <taxon>Ditrysia</taxon>
        <taxon>Noctuoidea</taxon>
        <taxon>Erebidae</taxon>
        <taxon>Arctiinae</taxon>
        <taxon>Arctia</taxon>
    </lineage>
</organism>
<comment type="similarity">
    <text evidence="2 4">Belongs to the chorion protein family.</text>
</comment>
<protein>
    <submittedName>
        <fullName evidence="7">Uncharacterized protein</fullName>
    </submittedName>
</protein>
<evidence type="ECO:0000313" key="8">
    <source>
        <dbReference type="Proteomes" id="UP000494106"/>
    </source>
</evidence>
<dbReference type="Proteomes" id="UP000494106">
    <property type="component" value="Unassembled WGS sequence"/>
</dbReference>
<accession>A0A8S1AAB5</accession>
<name>A0A8S1AAB5_ARCPL</name>
<evidence type="ECO:0000256" key="2">
    <source>
        <dbReference type="ARBA" id="ARBA00005906"/>
    </source>
</evidence>
<reference evidence="7 8" key="1">
    <citation type="submission" date="2020-04" db="EMBL/GenBank/DDBJ databases">
        <authorList>
            <person name="Wallbank WR R."/>
            <person name="Pardo Diaz C."/>
            <person name="Kozak K."/>
            <person name="Martin S."/>
            <person name="Jiggins C."/>
            <person name="Moest M."/>
            <person name="Warren A I."/>
            <person name="Byers J.R.P. K."/>
            <person name="Montejo-Kovacevich G."/>
            <person name="Yen C E."/>
        </authorList>
    </citation>
    <scope>NUCLEOTIDE SEQUENCE [LARGE SCALE GENOMIC DNA]</scope>
</reference>
<dbReference type="GO" id="GO:0042600">
    <property type="term" value="C:egg chorion"/>
    <property type="evidence" value="ECO:0007669"/>
    <property type="project" value="InterPro"/>
</dbReference>
<proteinExistence type="inferred from homology"/>
<feature type="chain" id="PRO_5035735903" evidence="6">
    <location>
        <begin position="22"/>
        <end position="199"/>
    </location>
</feature>
<dbReference type="EMBL" id="CADEBC010000511">
    <property type="protein sequence ID" value="CAB3241651.1"/>
    <property type="molecule type" value="Genomic_DNA"/>
</dbReference>
<evidence type="ECO:0000313" key="7">
    <source>
        <dbReference type="EMBL" id="CAB3241651.1"/>
    </source>
</evidence>